<reference evidence="1 2" key="1">
    <citation type="journal article" date="2023" name="Hortic Res">
        <title>Pangenome of water caltrop reveals structural variations and asymmetric subgenome divergence after allopolyploidization.</title>
        <authorList>
            <person name="Zhang X."/>
            <person name="Chen Y."/>
            <person name="Wang L."/>
            <person name="Yuan Y."/>
            <person name="Fang M."/>
            <person name="Shi L."/>
            <person name="Lu R."/>
            <person name="Comes H.P."/>
            <person name="Ma Y."/>
            <person name="Chen Y."/>
            <person name="Huang G."/>
            <person name="Zhou Y."/>
            <person name="Zheng Z."/>
            <person name="Qiu Y."/>
        </authorList>
    </citation>
    <scope>NUCLEOTIDE SEQUENCE [LARGE SCALE GENOMIC DNA]</scope>
    <source>
        <tissue evidence="1">Roots</tissue>
    </source>
</reference>
<name>A0AAN7QKJ1_9MYRT</name>
<dbReference type="EMBL" id="JAXIOK010000006">
    <property type="protein sequence ID" value="KAK4767735.1"/>
    <property type="molecule type" value="Genomic_DNA"/>
</dbReference>
<accession>A0AAN7QKJ1</accession>
<gene>
    <name evidence="1" type="ORF">SAY87_002876</name>
</gene>
<keyword evidence="2" id="KW-1185">Reference proteome</keyword>
<organism evidence="1 2">
    <name type="scientific">Trapa incisa</name>
    <dbReference type="NCBI Taxonomy" id="236973"/>
    <lineage>
        <taxon>Eukaryota</taxon>
        <taxon>Viridiplantae</taxon>
        <taxon>Streptophyta</taxon>
        <taxon>Embryophyta</taxon>
        <taxon>Tracheophyta</taxon>
        <taxon>Spermatophyta</taxon>
        <taxon>Magnoliopsida</taxon>
        <taxon>eudicotyledons</taxon>
        <taxon>Gunneridae</taxon>
        <taxon>Pentapetalae</taxon>
        <taxon>rosids</taxon>
        <taxon>malvids</taxon>
        <taxon>Myrtales</taxon>
        <taxon>Lythraceae</taxon>
        <taxon>Trapa</taxon>
    </lineage>
</organism>
<protein>
    <submittedName>
        <fullName evidence="1">Uncharacterized protein</fullName>
    </submittedName>
</protein>
<dbReference type="AlphaFoldDB" id="A0AAN7QKJ1"/>
<dbReference type="Proteomes" id="UP001345219">
    <property type="component" value="Chromosome 3"/>
</dbReference>
<comment type="caution">
    <text evidence="1">The sequence shown here is derived from an EMBL/GenBank/DDBJ whole genome shotgun (WGS) entry which is preliminary data.</text>
</comment>
<sequence length="104" mass="11679">MFNSLLVDLNWVSELLKAQVYLTLYIEEMVAGTKASSSTTAALAVMMMISTCCRSKPSHVLRKAAGEHMESFVLQVHGNHKGQMLWIHMGQSGCHFPQTRLKHF</sequence>
<evidence type="ECO:0000313" key="1">
    <source>
        <dbReference type="EMBL" id="KAK4767735.1"/>
    </source>
</evidence>
<proteinExistence type="predicted"/>
<evidence type="ECO:0000313" key="2">
    <source>
        <dbReference type="Proteomes" id="UP001345219"/>
    </source>
</evidence>